<feature type="region of interest" description="Disordered" evidence="2">
    <location>
        <begin position="646"/>
        <end position="675"/>
    </location>
</feature>
<comment type="caution">
    <text evidence="6">The sequence shown here is derived from an EMBL/GenBank/DDBJ whole genome shotgun (WGS) entry which is preliminary data.</text>
</comment>
<gene>
    <name evidence="6" type="ORF">B0I28_101746</name>
</gene>
<dbReference type="Pfam" id="PF04536">
    <property type="entry name" value="TPM_phosphatase"/>
    <property type="match status" value="1"/>
</dbReference>
<keyword evidence="3" id="KW-1133">Transmembrane helix</keyword>
<evidence type="ECO:0000256" key="4">
    <source>
        <dbReference type="SAM" id="SignalP"/>
    </source>
</evidence>
<keyword evidence="3" id="KW-0472">Membrane</keyword>
<dbReference type="Gene3D" id="3.10.310.50">
    <property type="match status" value="1"/>
</dbReference>
<protein>
    <submittedName>
        <fullName evidence="6">Putative membrane protein YgcG</fullName>
    </submittedName>
</protein>
<proteinExistence type="predicted"/>
<feature type="domain" description="TPM" evidence="5">
    <location>
        <begin position="44"/>
        <end position="158"/>
    </location>
</feature>
<dbReference type="OrthoDB" id="5105562at2"/>
<dbReference type="RefSeq" id="WP_106362630.1">
    <property type="nucleotide sequence ID" value="NZ_PVTJ01000001.1"/>
</dbReference>
<organism evidence="6 7">
    <name type="scientific">Glycomyces artemisiae</name>
    <dbReference type="NCBI Taxonomy" id="1076443"/>
    <lineage>
        <taxon>Bacteria</taxon>
        <taxon>Bacillati</taxon>
        <taxon>Actinomycetota</taxon>
        <taxon>Actinomycetes</taxon>
        <taxon>Glycomycetales</taxon>
        <taxon>Glycomycetaceae</taxon>
        <taxon>Glycomyces</taxon>
    </lineage>
</organism>
<feature type="transmembrane region" description="Helical" evidence="3">
    <location>
        <begin position="177"/>
        <end position="197"/>
    </location>
</feature>
<feature type="compositionally biased region" description="Basic residues" evidence="2">
    <location>
        <begin position="666"/>
        <end position="675"/>
    </location>
</feature>
<name>A0A2T0UX00_9ACTN</name>
<feature type="signal peptide" evidence="4">
    <location>
        <begin position="1"/>
        <end position="33"/>
    </location>
</feature>
<evidence type="ECO:0000256" key="3">
    <source>
        <dbReference type="SAM" id="Phobius"/>
    </source>
</evidence>
<keyword evidence="4" id="KW-0732">Signal</keyword>
<dbReference type="AlphaFoldDB" id="A0A2T0UX00"/>
<keyword evidence="3" id="KW-0812">Transmembrane</keyword>
<accession>A0A2T0UX00</accession>
<feature type="chain" id="PRO_5038880647" evidence="4">
    <location>
        <begin position="34"/>
        <end position="675"/>
    </location>
</feature>
<evidence type="ECO:0000313" key="7">
    <source>
        <dbReference type="Proteomes" id="UP000238176"/>
    </source>
</evidence>
<evidence type="ECO:0000259" key="5">
    <source>
        <dbReference type="Pfam" id="PF04536"/>
    </source>
</evidence>
<evidence type="ECO:0000313" key="6">
    <source>
        <dbReference type="EMBL" id="PRY62414.1"/>
    </source>
</evidence>
<feature type="coiled-coil region" evidence="1">
    <location>
        <begin position="493"/>
        <end position="527"/>
    </location>
</feature>
<keyword evidence="1" id="KW-0175">Coiled coil</keyword>
<dbReference type="EMBL" id="PVTJ01000001">
    <property type="protein sequence ID" value="PRY62414.1"/>
    <property type="molecule type" value="Genomic_DNA"/>
</dbReference>
<sequence>MTRTGTGSRAAAALTAAALAAAALLGPAAAAQATPPIVLSGAITDQVDALGDRTADVEDAIDGLKSSTGIGMYVAYIDSFDSYSPQTWADTTAVDSGLGSDDILLAVATGDRRYTWSVDSAFPLSDAQLNEVASSLIAPALQDEDWARAAVDAAAGYQAAADGDDVSSAGSASGANVLGIVLCLLVVAAIVIAAVVWTRRRRKGAPAASKGGKPVDQRTTEDLNSEANRLLVETDDAIRTSEQELGFAVAEFGDEATGGFTQTLAGAKEQLSESFRIRQLLDDDKPETEDERRRMLADIIDRLTKANGDLDAVAGDFDALRDLGRRAPEAIAALKERAARIDLDAARTALAAMGTAYPATAAATVREFPDNAADRLRFAQEQLADAEAAVAADDGGKAAVLVRAAEEAVGQAEQMAQAVVRRGTELDTAASQLPGVLAEAEQDAADAERLAGTEGGQAVAAKAANLKAVIAEVKAQTGPVDPLAATGRVEQASLDLENEVRALQGAVQNAQKARAQLQQMLLSAQSTAAAVEDYVTTNRGAVGPEARTRLNEAKQQLAQARALADTDPVQALALAQRADQLANAAAQLARQDVEGYLAPSNPNKGSNPMGGNAGAMLGGILLGQILGGGGGRGGGFGGGGFSGGGFGGGGGGHRRGPGSFGGSGTRGRRGGGGRF</sequence>
<evidence type="ECO:0000256" key="2">
    <source>
        <dbReference type="SAM" id="MobiDB-lite"/>
    </source>
</evidence>
<keyword evidence="7" id="KW-1185">Reference proteome</keyword>
<evidence type="ECO:0000256" key="1">
    <source>
        <dbReference type="SAM" id="Coils"/>
    </source>
</evidence>
<dbReference type="Proteomes" id="UP000238176">
    <property type="component" value="Unassembled WGS sequence"/>
</dbReference>
<reference evidence="6 7" key="1">
    <citation type="submission" date="2018-03" db="EMBL/GenBank/DDBJ databases">
        <title>Genomic Encyclopedia of Type Strains, Phase III (KMG-III): the genomes of soil and plant-associated and newly described type strains.</title>
        <authorList>
            <person name="Whitman W."/>
        </authorList>
    </citation>
    <scope>NUCLEOTIDE SEQUENCE [LARGE SCALE GENOMIC DNA]</scope>
    <source>
        <strain evidence="6 7">CGMCC 4.7067</strain>
    </source>
</reference>
<dbReference type="InterPro" id="IPR007621">
    <property type="entry name" value="TPM_dom"/>
</dbReference>